<dbReference type="AlphaFoldDB" id="A0A0D6B298"/>
<name>A0A0D6B298_RHOSU</name>
<gene>
    <name evidence="2" type="ORF">NHU_01855</name>
</gene>
<sequence>MRLELVAEPLEKHLHPLAEQTEPLAHAAIIAGPAPVLGRSRGSGQQKRQKRNQGKPMSHPVSIGPRRGKMKRSVQIAISRLTGKWSEAVSKASRSSGMR</sequence>
<dbReference type="EMBL" id="AP014800">
    <property type="protein sequence ID" value="BAQ69010.1"/>
    <property type="molecule type" value="Genomic_DNA"/>
</dbReference>
<protein>
    <submittedName>
        <fullName evidence="2">Uncharacterized protein</fullName>
    </submittedName>
</protein>
<evidence type="ECO:0000313" key="3">
    <source>
        <dbReference type="Proteomes" id="UP000064912"/>
    </source>
</evidence>
<feature type="region of interest" description="Disordered" evidence="1">
    <location>
        <begin position="31"/>
        <end position="72"/>
    </location>
</feature>
<accession>A0A0D6B298</accession>
<dbReference type="KEGG" id="rsu:NHU_01855"/>
<proteinExistence type="predicted"/>
<evidence type="ECO:0000256" key="1">
    <source>
        <dbReference type="SAM" id="MobiDB-lite"/>
    </source>
</evidence>
<evidence type="ECO:0000313" key="2">
    <source>
        <dbReference type="EMBL" id="BAQ69010.1"/>
    </source>
</evidence>
<dbReference type="Proteomes" id="UP000064912">
    <property type="component" value="Chromosome"/>
</dbReference>
<organism evidence="2 3">
    <name type="scientific">Rhodovulum sulfidophilum</name>
    <name type="common">Rhodobacter sulfidophilus</name>
    <dbReference type="NCBI Taxonomy" id="35806"/>
    <lineage>
        <taxon>Bacteria</taxon>
        <taxon>Pseudomonadati</taxon>
        <taxon>Pseudomonadota</taxon>
        <taxon>Alphaproteobacteria</taxon>
        <taxon>Rhodobacterales</taxon>
        <taxon>Paracoccaceae</taxon>
        <taxon>Rhodovulum</taxon>
    </lineage>
</organism>
<reference evidence="2 3" key="1">
    <citation type="submission" date="2015-02" db="EMBL/GenBank/DDBJ databases">
        <title>Genome sequene of Rhodovulum sulfidophilum DSM 2351.</title>
        <authorList>
            <person name="Nagao N."/>
        </authorList>
    </citation>
    <scope>NUCLEOTIDE SEQUENCE [LARGE SCALE GENOMIC DNA]</scope>
    <source>
        <strain evidence="2 3">DSM 2351</strain>
    </source>
</reference>